<protein>
    <submittedName>
        <fullName evidence="3">Uncharacterized protein LOC101849799</fullName>
    </submittedName>
</protein>
<feature type="non-terminal residue" evidence="3">
    <location>
        <position position="1"/>
    </location>
</feature>
<evidence type="ECO:0000313" key="2">
    <source>
        <dbReference type="Proteomes" id="UP000694888"/>
    </source>
</evidence>
<accession>A0ABM1ABG0</accession>
<sequence length="453" mass="52015">LHNDGKLLCANFVQLFIVSYRRLNLHGTASLGYLIVPEFFKKEELDACRKDIEKLVEDLAQWLYKAGKIEEDEPLPGSKIAPRSHLLHIDLGCLHQYREEILRPLAVPLLKQIGLQSVLQDDNATPYRARIVGDFLLQRGGYLIVPEFFKKEELDACRKDIEKLVEDLAQWLYKAGKIEDLHTDKGLFQRLTYLEKEFPGTNIILHKQGKIAQSFRDLWSNERLLNVVEQLIGPEIVGHPVWNLRTKTPQNEATTVPWHQDSAYLDNDSYSVLQPAAWIPLLDANENNGCMEVVSGGHLTGKIARHTCCWGNTWYVELSEKDIEDTLEVTVAKDKVLCEVPYGGMLLINNLIPHRSLNNLSNDIRWSLDLRWQRADKPVGYYGIKQGVMMRSEKNPVTEVDWDGFTSVDRHAKVAEGLKTKEVDDEFDTTIVGMFMKKWEMTHTNRHTARLMN</sequence>
<dbReference type="GeneID" id="101849799"/>
<dbReference type="RefSeq" id="XP_012944493.1">
    <property type="nucleotide sequence ID" value="XM_013089039.2"/>
</dbReference>
<keyword evidence="2" id="KW-1185">Reference proteome</keyword>
<gene>
    <name evidence="3" type="primary">LOC101849799</name>
</gene>
<organism evidence="2 3">
    <name type="scientific">Aplysia californica</name>
    <name type="common">California sea hare</name>
    <dbReference type="NCBI Taxonomy" id="6500"/>
    <lineage>
        <taxon>Eukaryota</taxon>
        <taxon>Metazoa</taxon>
        <taxon>Spiralia</taxon>
        <taxon>Lophotrochozoa</taxon>
        <taxon>Mollusca</taxon>
        <taxon>Gastropoda</taxon>
        <taxon>Heterobranchia</taxon>
        <taxon>Euthyneura</taxon>
        <taxon>Tectipleura</taxon>
        <taxon>Aplysiida</taxon>
        <taxon>Aplysioidea</taxon>
        <taxon>Aplysiidae</taxon>
        <taxon>Aplysia</taxon>
    </lineage>
</organism>
<dbReference type="Pfam" id="PF05721">
    <property type="entry name" value="PhyH"/>
    <property type="match status" value="1"/>
</dbReference>
<dbReference type="Gene3D" id="2.60.120.620">
    <property type="entry name" value="q2cbj1_9rhob like domain"/>
    <property type="match status" value="1"/>
</dbReference>
<proteinExistence type="predicted"/>
<name>A0ABM1ABG0_APLCA</name>
<dbReference type="PANTHER" id="PTHR20883:SF14">
    <property type="entry name" value="PHYTANOYL-COA DIOXYGENASE"/>
    <property type="match status" value="1"/>
</dbReference>
<dbReference type="Proteomes" id="UP000694888">
    <property type="component" value="Unplaced"/>
</dbReference>
<evidence type="ECO:0000313" key="3">
    <source>
        <dbReference type="RefSeq" id="XP_012944493.1"/>
    </source>
</evidence>
<dbReference type="PANTHER" id="PTHR20883">
    <property type="entry name" value="PHYTANOYL-COA DIOXYGENASE DOMAIN CONTAINING 1"/>
    <property type="match status" value="1"/>
</dbReference>
<comment type="cofactor">
    <cofactor evidence="1">
        <name>Fe cation</name>
        <dbReference type="ChEBI" id="CHEBI:24875"/>
    </cofactor>
</comment>
<reference evidence="3" key="1">
    <citation type="submission" date="2025-08" db="UniProtKB">
        <authorList>
            <consortium name="RefSeq"/>
        </authorList>
    </citation>
    <scope>IDENTIFICATION</scope>
</reference>
<dbReference type="InterPro" id="IPR008775">
    <property type="entry name" value="Phytyl_CoA_dOase-like"/>
</dbReference>
<dbReference type="SUPFAM" id="SSF51197">
    <property type="entry name" value="Clavaminate synthase-like"/>
    <property type="match status" value="1"/>
</dbReference>
<evidence type="ECO:0000256" key="1">
    <source>
        <dbReference type="ARBA" id="ARBA00001962"/>
    </source>
</evidence>